<dbReference type="AlphaFoldDB" id="A0A1Q8ZM87"/>
<evidence type="ECO:0000256" key="2">
    <source>
        <dbReference type="SAM" id="SignalP"/>
    </source>
</evidence>
<evidence type="ECO:0000313" key="3">
    <source>
        <dbReference type="EMBL" id="OLP43037.1"/>
    </source>
</evidence>
<comment type="caution">
    <text evidence="3">The sequence shown here is derived from an EMBL/GenBank/DDBJ whole genome shotgun (WGS) entry which is preliminary data.</text>
</comment>
<evidence type="ECO:0008006" key="5">
    <source>
        <dbReference type="Google" id="ProtNLM"/>
    </source>
</evidence>
<dbReference type="SUPFAM" id="SSF48452">
    <property type="entry name" value="TPR-like"/>
    <property type="match status" value="1"/>
</dbReference>
<sequence>MKYRFIIAFSSLIVSSGAVAGIRLGGLDQAFETGGELLSASQSQAWPRTERLPRDPVLLAQAVPTINGQTGAGASSPATNARSGPLPADLSALRYFARRGDTVRLQAETARLRALYPNWVPPKDPLADQPGGDPQIDAMWKLFAEKRFDEVRKAIAERQKTDSSWQVPDDLAAMLKQAEVHEALVKASELKQYGSVIETASRNPELLTCNDVDALWRVAEAFAKTGRPERSRDAYGYILTNCTVPAERLATVQKASNLLPPAMLDGLLAMEKPDATGKPEFEGLRDDLARRFVAEATDKPSMALSGVWLDRLRHLAETRQSAADALLLGWYSFRRNMPGEAEKWFRFAHEKQDSASASQGLALILQSRKDFAAAEQVMYGWRNSSDEARSSYLAAATNLLAQVPPVAIQSDVLERMATETASAKDANTAQQFGWYARAFQQPQLALKWFELALSWKPDDEPSAYGVAVTADELKMPAEVKRIQALWAARSPRIAALSERPPGVVASAEPSRNGVRREVVLNDADRDGSGSLADGRRDTAPRPSPKHRGAGAVGCRSLLNARDLSQDEALTQGWCLMKADRAAEAVEAFDHALGSAQAKVRSDASYGKSLAYMRLGLTNNAAFAATNSDLDSTKATELQVALLADRAVASFQARRYSETINLLDRRARLATERVDLMVLRGYVYLNLKRYGDAKRVFESLAAIGNPDGVKGLADVRNAMDPSHTG</sequence>
<feature type="region of interest" description="Disordered" evidence="1">
    <location>
        <begin position="519"/>
        <end position="551"/>
    </location>
</feature>
<organism evidence="3 4">
    <name type="scientific">Rhizobium oryziradicis</name>
    <dbReference type="NCBI Taxonomy" id="1867956"/>
    <lineage>
        <taxon>Bacteria</taxon>
        <taxon>Pseudomonadati</taxon>
        <taxon>Pseudomonadota</taxon>
        <taxon>Alphaproteobacteria</taxon>
        <taxon>Hyphomicrobiales</taxon>
        <taxon>Rhizobiaceae</taxon>
        <taxon>Rhizobium/Agrobacterium group</taxon>
        <taxon>Rhizobium</taxon>
    </lineage>
</organism>
<feature type="signal peptide" evidence="2">
    <location>
        <begin position="1"/>
        <end position="20"/>
    </location>
</feature>
<dbReference type="RefSeq" id="WP_075641244.1">
    <property type="nucleotide sequence ID" value="NZ_MKIM01000029.1"/>
</dbReference>
<feature type="chain" id="PRO_5012886896" description="Cellulose synthase" evidence="2">
    <location>
        <begin position="21"/>
        <end position="724"/>
    </location>
</feature>
<proteinExistence type="predicted"/>
<dbReference type="Gene3D" id="1.25.40.10">
    <property type="entry name" value="Tetratricopeptide repeat domain"/>
    <property type="match status" value="2"/>
</dbReference>
<reference evidence="3 4" key="1">
    <citation type="submission" date="2016-09" db="EMBL/GenBank/DDBJ databases">
        <title>Rhizobium oryziradicis sp. nov., isolated from the root of rice.</title>
        <authorList>
            <person name="Zhao J."/>
            <person name="Zhang X."/>
        </authorList>
    </citation>
    <scope>NUCLEOTIDE SEQUENCE [LARGE SCALE GENOMIC DNA]</scope>
    <source>
        <strain evidence="3 4">N19</strain>
    </source>
</reference>
<evidence type="ECO:0000313" key="4">
    <source>
        <dbReference type="Proteomes" id="UP000186894"/>
    </source>
</evidence>
<keyword evidence="4" id="KW-1185">Reference proteome</keyword>
<protein>
    <recommendedName>
        <fullName evidence="5">Cellulose synthase</fullName>
    </recommendedName>
</protein>
<gene>
    <name evidence="3" type="ORF">BJF95_14040</name>
</gene>
<dbReference type="EMBL" id="MKIM01000029">
    <property type="protein sequence ID" value="OLP43037.1"/>
    <property type="molecule type" value="Genomic_DNA"/>
</dbReference>
<feature type="compositionally biased region" description="Basic and acidic residues" evidence="1">
    <location>
        <begin position="519"/>
        <end position="539"/>
    </location>
</feature>
<dbReference type="InterPro" id="IPR011990">
    <property type="entry name" value="TPR-like_helical_dom_sf"/>
</dbReference>
<dbReference type="STRING" id="1867956.BJF95_14040"/>
<evidence type="ECO:0000256" key="1">
    <source>
        <dbReference type="SAM" id="MobiDB-lite"/>
    </source>
</evidence>
<dbReference type="SUPFAM" id="SSF81901">
    <property type="entry name" value="HCP-like"/>
    <property type="match status" value="1"/>
</dbReference>
<accession>A0A1Q8ZM87</accession>
<keyword evidence="2" id="KW-0732">Signal</keyword>
<name>A0A1Q8ZM87_9HYPH</name>
<dbReference type="Proteomes" id="UP000186894">
    <property type="component" value="Unassembled WGS sequence"/>
</dbReference>